<feature type="region of interest" description="Disordered" evidence="1">
    <location>
        <begin position="142"/>
        <end position="187"/>
    </location>
</feature>
<accession>A0AAD7G793</accession>
<dbReference type="Proteomes" id="UP001221757">
    <property type="component" value="Unassembled WGS sequence"/>
</dbReference>
<proteinExistence type="predicted"/>
<organism evidence="2 3">
    <name type="scientific">Mycena rosella</name>
    <name type="common">Pink bonnet</name>
    <name type="synonym">Agaricus rosellus</name>
    <dbReference type="NCBI Taxonomy" id="1033263"/>
    <lineage>
        <taxon>Eukaryota</taxon>
        <taxon>Fungi</taxon>
        <taxon>Dikarya</taxon>
        <taxon>Basidiomycota</taxon>
        <taxon>Agaricomycotina</taxon>
        <taxon>Agaricomycetes</taxon>
        <taxon>Agaricomycetidae</taxon>
        <taxon>Agaricales</taxon>
        <taxon>Marasmiineae</taxon>
        <taxon>Mycenaceae</taxon>
        <taxon>Mycena</taxon>
    </lineage>
</organism>
<comment type="caution">
    <text evidence="2">The sequence shown here is derived from an EMBL/GenBank/DDBJ whole genome shotgun (WGS) entry which is preliminary data.</text>
</comment>
<dbReference type="EMBL" id="JARKIE010000161">
    <property type="protein sequence ID" value="KAJ7673553.1"/>
    <property type="molecule type" value="Genomic_DNA"/>
</dbReference>
<dbReference type="AlphaFoldDB" id="A0AAD7G793"/>
<evidence type="ECO:0000313" key="3">
    <source>
        <dbReference type="Proteomes" id="UP001221757"/>
    </source>
</evidence>
<protein>
    <submittedName>
        <fullName evidence="2">Uncharacterized protein</fullName>
    </submittedName>
</protein>
<evidence type="ECO:0000313" key="2">
    <source>
        <dbReference type="EMBL" id="KAJ7673553.1"/>
    </source>
</evidence>
<keyword evidence="3" id="KW-1185">Reference proteome</keyword>
<sequence>MAMYPPTEKMNVPLSEGQDWLRNLVETSGRSCWSSSPSPFSRTFRSWLQHWRWRTQRNREEIGAMGSMWLTLVKWLSESSDSKPAGPREKKKSDACHRILNMWAASMPVPVEKYACRMQVSGMWTCLSLSAYKARFWANAGAATSPSSRNPSPSSSKSEPDSYPILSPNFSQGQQRMISEVTERYNA</sequence>
<feature type="compositionally biased region" description="Polar residues" evidence="1">
    <location>
        <begin position="168"/>
        <end position="177"/>
    </location>
</feature>
<reference evidence="2" key="1">
    <citation type="submission" date="2023-03" db="EMBL/GenBank/DDBJ databases">
        <title>Massive genome expansion in bonnet fungi (Mycena s.s.) driven by repeated elements and novel gene families across ecological guilds.</title>
        <authorList>
            <consortium name="Lawrence Berkeley National Laboratory"/>
            <person name="Harder C.B."/>
            <person name="Miyauchi S."/>
            <person name="Viragh M."/>
            <person name="Kuo A."/>
            <person name="Thoen E."/>
            <person name="Andreopoulos B."/>
            <person name="Lu D."/>
            <person name="Skrede I."/>
            <person name="Drula E."/>
            <person name="Henrissat B."/>
            <person name="Morin E."/>
            <person name="Kohler A."/>
            <person name="Barry K."/>
            <person name="LaButti K."/>
            <person name="Morin E."/>
            <person name="Salamov A."/>
            <person name="Lipzen A."/>
            <person name="Mereny Z."/>
            <person name="Hegedus B."/>
            <person name="Baldrian P."/>
            <person name="Stursova M."/>
            <person name="Weitz H."/>
            <person name="Taylor A."/>
            <person name="Grigoriev I.V."/>
            <person name="Nagy L.G."/>
            <person name="Martin F."/>
            <person name="Kauserud H."/>
        </authorList>
    </citation>
    <scope>NUCLEOTIDE SEQUENCE</scope>
    <source>
        <strain evidence="2">CBHHK067</strain>
    </source>
</reference>
<feature type="compositionally biased region" description="Low complexity" evidence="1">
    <location>
        <begin position="145"/>
        <end position="164"/>
    </location>
</feature>
<evidence type="ECO:0000256" key="1">
    <source>
        <dbReference type="SAM" id="MobiDB-lite"/>
    </source>
</evidence>
<gene>
    <name evidence="2" type="ORF">B0H17DRAFT_1183215</name>
</gene>
<name>A0AAD7G793_MYCRO</name>